<dbReference type="SUPFAM" id="SSF50969">
    <property type="entry name" value="YVTN repeat-like/Quinoprotein amine dehydrogenase"/>
    <property type="match status" value="1"/>
</dbReference>
<evidence type="ECO:0000313" key="4">
    <source>
        <dbReference type="Proteomes" id="UP001646141"/>
    </source>
</evidence>
<dbReference type="EMBL" id="QYAD01000002">
    <property type="protein sequence ID" value="MBL3689795.1"/>
    <property type="molecule type" value="Genomic_DNA"/>
</dbReference>
<organism evidence="3 4">
    <name type="scientific">Leucobacter chromiireducens subsp. chromiireducens</name>
    <dbReference type="NCBI Taxonomy" id="660067"/>
    <lineage>
        <taxon>Bacteria</taxon>
        <taxon>Bacillati</taxon>
        <taxon>Actinomycetota</taxon>
        <taxon>Actinomycetes</taxon>
        <taxon>Micrococcales</taxon>
        <taxon>Microbacteriaceae</taxon>
        <taxon>Leucobacter</taxon>
    </lineage>
</organism>
<feature type="signal peptide" evidence="2">
    <location>
        <begin position="1"/>
        <end position="38"/>
    </location>
</feature>
<dbReference type="Proteomes" id="UP001646141">
    <property type="component" value="Unassembled WGS sequence"/>
</dbReference>
<proteinExistence type="predicted"/>
<gene>
    <name evidence="3" type="ORF">D3226_07445</name>
</gene>
<feature type="chain" id="PRO_5046030839" evidence="2">
    <location>
        <begin position="39"/>
        <end position="436"/>
    </location>
</feature>
<accession>A0ABS1SQC7</accession>
<evidence type="ECO:0000313" key="3">
    <source>
        <dbReference type="EMBL" id="MBL3689795.1"/>
    </source>
</evidence>
<dbReference type="RefSeq" id="WP_202381825.1">
    <property type="nucleotide sequence ID" value="NZ_BAAAMA010000002.1"/>
</dbReference>
<name>A0ABS1SQC7_9MICO</name>
<keyword evidence="4" id="KW-1185">Reference proteome</keyword>
<feature type="region of interest" description="Disordered" evidence="1">
    <location>
        <begin position="38"/>
        <end position="65"/>
    </location>
</feature>
<evidence type="ECO:0000256" key="1">
    <source>
        <dbReference type="SAM" id="MobiDB-lite"/>
    </source>
</evidence>
<sequence>MIHAAHSTRRRTGLRRARGTAASAALLALTLTACGSPAADQAPAAPDTAKTDTSETAAGHGSVAGAAEAAEPQLHLVTVDNGGAVGMLDLLSGEESQLGAVAPPTGAASDGRYVFTSHAGGLDVIDSAVWTWDHVDHFHYYRGTPALLGTLPGDGAATVVGGPLATSGTTGVFFAGSGEAILLENHSLADGTIEARFRIETSPHEGLIAPLGDGAVITEADSAGRVTELRVLDSDGAPSKTRIPCSAASGAVVTRVALVIGCADGAVLATEEGGEPTLTPVALPAGGGAAPTEFAGRKGRPTVAGLGANSGGTASAGAWLLDTRARTWTWLPSPTPLIRAIAVDDEEGHVVALDEAGRVVVLRADEDPVFSEPLLTGEDLAPAMRSQLTLTLDAQRAYLASPSSGTVFEIDFADGARVARELRPAVAPAVFAETGR</sequence>
<evidence type="ECO:0000256" key="2">
    <source>
        <dbReference type="SAM" id="SignalP"/>
    </source>
</evidence>
<reference evidence="3 4" key="1">
    <citation type="submission" date="2018-09" db="EMBL/GenBank/DDBJ databases">
        <title>Comparative genomics of Leucobacter spp.</title>
        <authorList>
            <person name="Reis A.C."/>
            <person name="Kolvenbach B.A."/>
            <person name="Corvini P.F.X."/>
            <person name="Nunes O.C."/>
        </authorList>
    </citation>
    <scope>NUCLEOTIDE SEQUENCE [LARGE SCALE GENOMIC DNA]</scope>
    <source>
        <strain evidence="3 4">L-1</strain>
    </source>
</reference>
<protein>
    <submittedName>
        <fullName evidence="3">ABC transporter</fullName>
    </submittedName>
</protein>
<feature type="compositionally biased region" description="Low complexity" evidence="1">
    <location>
        <begin position="38"/>
        <end position="48"/>
    </location>
</feature>
<dbReference type="InterPro" id="IPR011044">
    <property type="entry name" value="Quino_amine_DH_bsu"/>
</dbReference>
<keyword evidence="2" id="KW-0732">Signal</keyword>
<comment type="caution">
    <text evidence="3">The sequence shown here is derived from an EMBL/GenBank/DDBJ whole genome shotgun (WGS) entry which is preliminary data.</text>
</comment>